<feature type="domain" description="Diiron non-heme beta-hydroxylase N-terminal" evidence="2">
    <location>
        <begin position="7"/>
        <end position="243"/>
    </location>
</feature>
<evidence type="ECO:0000259" key="1">
    <source>
        <dbReference type="Pfam" id="PF12706"/>
    </source>
</evidence>
<dbReference type="GO" id="GO:0005737">
    <property type="term" value="C:cytoplasm"/>
    <property type="evidence" value="ECO:0007669"/>
    <property type="project" value="TreeGrafter"/>
</dbReference>
<evidence type="ECO:0000313" key="3">
    <source>
        <dbReference type="EMBL" id="OHU90183.1"/>
    </source>
</evidence>
<keyword evidence="4" id="KW-1185">Reference proteome</keyword>
<dbReference type="PANTHER" id="PTHR15032:SF4">
    <property type="entry name" value="N-ACYL-PHOSPHATIDYLETHANOLAMINE-HYDROLYZING PHOSPHOLIPASE D"/>
    <property type="match status" value="1"/>
</dbReference>
<dbReference type="InterPro" id="IPR041141">
    <property type="entry name" value="CmlA_N"/>
</dbReference>
<protein>
    <recommendedName>
        <fullName evidence="5">Polyketide synthase</fullName>
    </recommendedName>
</protein>
<gene>
    <name evidence="3" type="ORF">BET10_15390</name>
</gene>
<dbReference type="PANTHER" id="PTHR15032">
    <property type="entry name" value="N-ACYL-PHOSPHATIDYLETHANOLAMINE-HYDROLYZING PHOSPHOLIPASE D"/>
    <property type="match status" value="1"/>
</dbReference>
<sequence>MVSKRFYLKGNIQAEPLVNNWYAWSMLISPATNAMITTKQHHRILESYTANPEIHASSAQKKSLKGGLFVENANELEPEFIKDFLEQDKQNRAEIVALSQAIDDLQKLIQEEAKGMSLESLYERIPEPLQGMVELNYDLNNYPSFRLIEPLFYMNPKFYDKSLQSINLCHLNSDDRPFILSSPRFEGDNTVNLQIPFDSPLYEKLFASKQHGLSLEEVEEILSHAPNRATKAELFYSFFSEKPSYVTTEANTIQDDTIRVRYFGHATILIESQHCSILSDPIISYDITNGPDRLSYKDLPDVIDYVVLTHNHQDHILFETMLQLRHKVKYWVVPPSASGTLQDPSIKLMLTQLGFKNIIELSEFETVTINSDSRIVGVPFFGEHGDLNIQSKLAYFIEVQGHKLMCTADSRNLSPKLYENVRTYLGPIDTLFIGMECKGAPLSWVYGPLYSGSLRRKMDQDRRLNGSDCDSAWHITQCLEPSAIYIYAMGAEPWLSFVSSIAYTTSSEPIIESDKLIARCEEKQLEARRLYGTEVISLGNSRKK</sequence>
<dbReference type="AlphaFoldDB" id="A0A1S1MSS7"/>
<comment type="caution">
    <text evidence="3">The sequence shown here is derived from an EMBL/GenBank/DDBJ whole genome shotgun (WGS) entry which is preliminary data.</text>
</comment>
<reference evidence="3 4" key="1">
    <citation type="submission" date="2016-09" db="EMBL/GenBank/DDBJ databases">
        <title>Pseudoalteromonas amylolytica sp. nov., isolated from the surface seawater.</title>
        <authorList>
            <person name="Wu Y.-H."/>
            <person name="Cheng H."/>
            <person name="Jin X.-B."/>
            <person name="Wang C.-S."/>
            <person name="Xu X.-W."/>
        </authorList>
    </citation>
    <scope>NUCLEOTIDE SEQUENCE [LARGE SCALE GENOMIC DNA]</scope>
    <source>
        <strain evidence="3 4">JW1</strain>
    </source>
</reference>
<dbReference type="EMBL" id="MKJU01000027">
    <property type="protein sequence ID" value="OHU90183.1"/>
    <property type="molecule type" value="Genomic_DNA"/>
</dbReference>
<dbReference type="InterPro" id="IPR001279">
    <property type="entry name" value="Metallo-B-lactamas"/>
</dbReference>
<dbReference type="Proteomes" id="UP000179786">
    <property type="component" value="Unassembled WGS sequence"/>
</dbReference>
<dbReference type="InterPro" id="IPR036866">
    <property type="entry name" value="RibonucZ/Hydroxyglut_hydro"/>
</dbReference>
<dbReference type="SUPFAM" id="SSF56281">
    <property type="entry name" value="Metallo-hydrolase/oxidoreductase"/>
    <property type="match status" value="1"/>
</dbReference>
<dbReference type="STRING" id="1859457.BET10_15390"/>
<evidence type="ECO:0008006" key="5">
    <source>
        <dbReference type="Google" id="ProtNLM"/>
    </source>
</evidence>
<dbReference type="Pfam" id="PF12706">
    <property type="entry name" value="Lactamase_B_2"/>
    <property type="match status" value="1"/>
</dbReference>
<accession>A0A1S1MSS7</accession>
<organism evidence="3 4">
    <name type="scientific">Pseudoalteromonas amylolytica</name>
    <dbReference type="NCBI Taxonomy" id="1859457"/>
    <lineage>
        <taxon>Bacteria</taxon>
        <taxon>Pseudomonadati</taxon>
        <taxon>Pseudomonadota</taxon>
        <taxon>Gammaproteobacteria</taxon>
        <taxon>Alteromonadales</taxon>
        <taxon>Pseudoalteromonadaceae</taxon>
        <taxon>Pseudoalteromonas</taxon>
    </lineage>
</organism>
<evidence type="ECO:0000259" key="2">
    <source>
        <dbReference type="Pfam" id="PF18456"/>
    </source>
</evidence>
<name>A0A1S1MSS7_9GAMM</name>
<proteinExistence type="predicted"/>
<feature type="domain" description="Metallo-beta-lactamase" evidence="1">
    <location>
        <begin position="277"/>
        <end position="433"/>
    </location>
</feature>
<dbReference type="Pfam" id="PF18456">
    <property type="entry name" value="CmlA_N"/>
    <property type="match status" value="1"/>
</dbReference>
<dbReference type="Gene3D" id="3.60.15.10">
    <property type="entry name" value="Ribonuclease Z/Hydroxyacylglutathione hydrolase-like"/>
    <property type="match status" value="1"/>
</dbReference>
<evidence type="ECO:0000313" key="4">
    <source>
        <dbReference type="Proteomes" id="UP000179786"/>
    </source>
</evidence>